<comment type="caution">
    <text evidence="1">The sequence shown here is derived from an EMBL/GenBank/DDBJ whole genome shotgun (WGS) entry which is preliminary data.</text>
</comment>
<feature type="non-terminal residue" evidence="1">
    <location>
        <position position="1"/>
    </location>
</feature>
<proteinExistence type="predicted"/>
<dbReference type="EMBL" id="BARS01027461">
    <property type="protein sequence ID" value="GAG12125.1"/>
    <property type="molecule type" value="Genomic_DNA"/>
</dbReference>
<name>X0V1Y6_9ZZZZ</name>
<gene>
    <name evidence="1" type="ORF">S01H1_43139</name>
</gene>
<evidence type="ECO:0000313" key="1">
    <source>
        <dbReference type="EMBL" id="GAG12125.1"/>
    </source>
</evidence>
<protein>
    <submittedName>
        <fullName evidence="1">Uncharacterized protein</fullName>
    </submittedName>
</protein>
<dbReference type="GO" id="GO:0003677">
    <property type="term" value="F:DNA binding"/>
    <property type="evidence" value="ECO:0007669"/>
    <property type="project" value="InterPro"/>
</dbReference>
<sequence length="73" mass="8302">PLDGKCTKCNGKIIFTIAYGSIVKYLEPALELTRNFNVPAYIKQDLELTKRYIESIFGKDNEKQVVLGEFMKG</sequence>
<dbReference type="AlphaFoldDB" id="X0V1Y6"/>
<dbReference type="GO" id="GO:0003887">
    <property type="term" value="F:DNA-directed DNA polymerase activity"/>
    <property type="evidence" value="ECO:0007669"/>
    <property type="project" value="InterPro"/>
</dbReference>
<dbReference type="GO" id="GO:0006260">
    <property type="term" value="P:DNA replication"/>
    <property type="evidence" value="ECO:0007669"/>
    <property type="project" value="InterPro"/>
</dbReference>
<accession>X0V1Y6</accession>
<reference evidence="1" key="1">
    <citation type="journal article" date="2014" name="Front. Microbiol.">
        <title>High frequency of phylogenetically diverse reductive dehalogenase-homologous genes in deep subseafloor sedimentary metagenomes.</title>
        <authorList>
            <person name="Kawai M."/>
            <person name="Futagami T."/>
            <person name="Toyoda A."/>
            <person name="Takaki Y."/>
            <person name="Nishi S."/>
            <person name="Hori S."/>
            <person name="Arai W."/>
            <person name="Tsubouchi T."/>
            <person name="Morono Y."/>
            <person name="Uchiyama I."/>
            <person name="Ito T."/>
            <person name="Fujiyama A."/>
            <person name="Inagaki F."/>
            <person name="Takami H."/>
        </authorList>
    </citation>
    <scope>NUCLEOTIDE SEQUENCE</scope>
    <source>
        <strain evidence="1">Expedition CK06-06</strain>
    </source>
</reference>
<organism evidence="1">
    <name type="scientific">marine sediment metagenome</name>
    <dbReference type="NCBI Taxonomy" id="412755"/>
    <lineage>
        <taxon>unclassified sequences</taxon>
        <taxon>metagenomes</taxon>
        <taxon>ecological metagenomes</taxon>
    </lineage>
</organism>
<dbReference type="PANTHER" id="PTHR42210:SF1">
    <property type="entry name" value="DNA POLYMERASE II LARGE SUBUNIT"/>
    <property type="match status" value="1"/>
</dbReference>
<dbReference type="PANTHER" id="PTHR42210">
    <property type="entry name" value="DNA POLYMERASE II LARGE SUBUNIT"/>
    <property type="match status" value="1"/>
</dbReference>
<dbReference type="InterPro" id="IPR004475">
    <property type="entry name" value="PolC_DP2"/>
</dbReference>